<name>A0A2S8I014_BURCE</name>
<reference evidence="1 2" key="1">
    <citation type="submission" date="2018-02" db="EMBL/GenBank/DDBJ databases">
        <title>Draft genome sequencing of Burkholderia cepacia Y14-15.</title>
        <authorList>
            <person name="Zheng B.-X."/>
        </authorList>
    </citation>
    <scope>NUCLEOTIDE SEQUENCE [LARGE SCALE GENOMIC DNA]</scope>
    <source>
        <strain evidence="1 2">Y14-15</strain>
    </source>
</reference>
<organism evidence="1 2">
    <name type="scientific">Burkholderia cepacia</name>
    <name type="common">Pseudomonas cepacia</name>
    <dbReference type="NCBI Taxonomy" id="292"/>
    <lineage>
        <taxon>Bacteria</taxon>
        <taxon>Pseudomonadati</taxon>
        <taxon>Pseudomonadota</taxon>
        <taxon>Betaproteobacteria</taxon>
        <taxon>Burkholderiales</taxon>
        <taxon>Burkholderiaceae</taxon>
        <taxon>Burkholderia</taxon>
        <taxon>Burkholderia cepacia complex</taxon>
    </lineage>
</organism>
<dbReference type="Pfam" id="PF05489">
    <property type="entry name" value="Phage_tail_X"/>
    <property type="match status" value="1"/>
</dbReference>
<dbReference type="Proteomes" id="UP000238206">
    <property type="component" value="Unassembled WGS sequence"/>
</dbReference>
<dbReference type="RefSeq" id="WP_105393755.1">
    <property type="nucleotide sequence ID" value="NZ_PUIQ01000095.1"/>
</dbReference>
<protein>
    <submittedName>
        <fullName evidence="1">Phage tail protein</fullName>
    </submittedName>
</protein>
<sequence>MKVSARQGDTVDLICWRYYGRTDGTVEAVLEANAGLADFGVVIPMGTLVYLPDIETVASTAPLVQLFD</sequence>
<dbReference type="EMBL" id="PUIQ01000095">
    <property type="protein sequence ID" value="PQP08160.1"/>
    <property type="molecule type" value="Genomic_DNA"/>
</dbReference>
<dbReference type="InterPro" id="IPR008861">
    <property type="entry name" value="GpX-like"/>
</dbReference>
<evidence type="ECO:0000313" key="2">
    <source>
        <dbReference type="Proteomes" id="UP000238206"/>
    </source>
</evidence>
<evidence type="ECO:0000313" key="1">
    <source>
        <dbReference type="EMBL" id="PQP08160.1"/>
    </source>
</evidence>
<dbReference type="AlphaFoldDB" id="A0A2S8I014"/>
<comment type="caution">
    <text evidence="1">The sequence shown here is derived from an EMBL/GenBank/DDBJ whole genome shotgun (WGS) entry which is preliminary data.</text>
</comment>
<proteinExistence type="predicted"/>
<accession>A0A2S8I014</accession>
<gene>
    <name evidence="1" type="ORF">C5615_36740</name>
</gene>